<dbReference type="Proteomes" id="UP000475325">
    <property type="component" value="Unassembled WGS sequence"/>
</dbReference>
<comment type="caution">
    <text evidence="1">The sequence shown here is derived from an EMBL/GenBank/DDBJ whole genome shotgun (WGS) entry which is preliminary data.</text>
</comment>
<proteinExistence type="predicted"/>
<accession>A0A7C8NI23</accession>
<organism evidence="1 2">
    <name type="scientific">Orbilia oligospora</name>
    <name type="common">Nematode-trapping fungus</name>
    <name type="synonym">Arthrobotrys oligospora</name>
    <dbReference type="NCBI Taxonomy" id="2813651"/>
    <lineage>
        <taxon>Eukaryota</taxon>
        <taxon>Fungi</taxon>
        <taxon>Dikarya</taxon>
        <taxon>Ascomycota</taxon>
        <taxon>Pezizomycotina</taxon>
        <taxon>Orbiliomycetes</taxon>
        <taxon>Orbiliales</taxon>
        <taxon>Orbiliaceae</taxon>
        <taxon>Orbilia</taxon>
    </lineage>
</organism>
<gene>
    <name evidence="1" type="ORF">TWF102_001873</name>
</gene>
<reference evidence="1 2" key="1">
    <citation type="submission" date="2019-06" db="EMBL/GenBank/DDBJ databases">
        <authorList>
            <person name="Palmer J.M."/>
        </authorList>
    </citation>
    <scope>NUCLEOTIDE SEQUENCE [LARGE SCALE GENOMIC DNA]</scope>
    <source>
        <strain evidence="1 2">TWF102</strain>
    </source>
</reference>
<dbReference type="EMBL" id="WIQW01000013">
    <property type="protein sequence ID" value="KAF3105972.1"/>
    <property type="molecule type" value="Genomic_DNA"/>
</dbReference>
<evidence type="ECO:0000313" key="1">
    <source>
        <dbReference type="EMBL" id="KAF3105972.1"/>
    </source>
</evidence>
<name>A0A7C8NI23_ORBOL</name>
<protein>
    <submittedName>
        <fullName evidence="1">Uncharacterized protein</fullName>
    </submittedName>
</protein>
<sequence>MDAYVDEIYERSQAYHEELDAMIEKFNAIDAKLTLHFTEAKGLKEAIGPEKAKVADAMMRKSGLESPAEAKNWAKAFDDHLNLLNLLENRAKETSESYKTLVETIEKAFDRVGKVHGPIPTFQSEKLGKLSEQARNELKSQFQARQQAYSEEKGKVGRKMDKLFGDFDIAKSEVQGLKDWLGI</sequence>
<evidence type="ECO:0000313" key="2">
    <source>
        <dbReference type="Proteomes" id="UP000475325"/>
    </source>
</evidence>
<dbReference type="AlphaFoldDB" id="A0A7C8NI23"/>